<sequence length="308" mass="34173">MWHPTPPLSPPSGRWPVPCLKPTRRRKPVSRKLARTNPALAPATPAVPRDSGLNRLFGTSADFPELVELDLDQVHPNPEQPRRHFDPAALMELADSIRHNGLLQPILVKKHAEGGYIIAAGERRWRAHGLLGKPTIFAVITKGDIEEVALVENLQRRDLDALETASALSRLGERHNYAQEQLAAVVGLSKSEVSRLLALRGLPEKVQAEYPAFRDKVTKSHLFVLADTEGEEARLALWSRIKEGATIKELRVAKQKPTEPVVESPVLTVARKLGRSLDKLSDRAGRLADDEVQSLTALRDRIDRLIKG</sequence>
<comment type="similarity">
    <text evidence="1">Belongs to the ParB family.</text>
</comment>
<dbReference type="PANTHER" id="PTHR33375:SF1">
    <property type="entry name" value="CHROMOSOME-PARTITIONING PROTEIN PARB-RELATED"/>
    <property type="match status" value="1"/>
</dbReference>
<dbReference type="SUPFAM" id="SSF110849">
    <property type="entry name" value="ParB/Sulfiredoxin"/>
    <property type="match status" value="1"/>
</dbReference>
<dbReference type="FunFam" id="3.90.1530.30:FF:000001">
    <property type="entry name" value="Chromosome partitioning protein ParB"/>
    <property type="match status" value="1"/>
</dbReference>
<evidence type="ECO:0000256" key="1">
    <source>
        <dbReference type="ARBA" id="ARBA00006295"/>
    </source>
</evidence>
<dbReference type="GO" id="GO:0007059">
    <property type="term" value="P:chromosome segregation"/>
    <property type="evidence" value="ECO:0007669"/>
    <property type="project" value="UniProtKB-KW"/>
</dbReference>
<dbReference type="InterPro" id="IPR050336">
    <property type="entry name" value="Chromosome_partition/occlusion"/>
</dbReference>
<dbReference type="InterPro" id="IPR003115">
    <property type="entry name" value="ParB_N"/>
</dbReference>
<dbReference type="InterPro" id="IPR036086">
    <property type="entry name" value="ParB/Sulfiredoxin_sf"/>
</dbReference>
<dbReference type="Pfam" id="PF17762">
    <property type="entry name" value="HTH_ParB"/>
    <property type="match status" value="1"/>
</dbReference>
<keyword evidence="7" id="KW-1185">Reference proteome</keyword>
<dbReference type="Gene3D" id="1.10.10.2830">
    <property type="match status" value="1"/>
</dbReference>
<reference evidence="6 7" key="1">
    <citation type="submission" date="2017-12" db="EMBL/GenBank/DDBJ databases">
        <title>Genomes of bacteria within cyanobacterial aggregates.</title>
        <authorList>
            <person name="Cai H."/>
        </authorList>
    </citation>
    <scope>NUCLEOTIDE SEQUENCE [LARGE SCALE GENOMIC DNA]</scope>
    <source>
        <strain evidence="6 7">TH16</strain>
    </source>
</reference>
<dbReference type="CDD" id="cd16393">
    <property type="entry name" value="SPO0J_N"/>
    <property type="match status" value="1"/>
</dbReference>
<dbReference type="EMBL" id="CP025612">
    <property type="protein sequence ID" value="AUN32016.1"/>
    <property type="molecule type" value="Genomic_DNA"/>
</dbReference>
<dbReference type="KEGG" id="ncb:C0V82_16450"/>
<dbReference type="AlphaFoldDB" id="A0A2K9NHH4"/>
<evidence type="ECO:0000256" key="3">
    <source>
        <dbReference type="ARBA" id="ARBA00023125"/>
    </source>
</evidence>
<dbReference type="SUPFAM" id="SSF109709">
    <property type="entry name" value="KorB DNA-binding domain-like"/>
    <property type="match status" value="1"/>
</dbReference>
<dbReference type="SMART" id="SM00470">
    <property type="entry name" value="ParB"/>
    <property type="match status" value="1"/>
</dbReference>
<dbReference type="Proteomes" id="UP000234752">
    <property type="component" value="Chromosome eg_2"/>
</dbReference>
<feature type="compositionally biased region" description="Basic residues" evidence="4">
    <location>
        <begin position="22"/>
        <end position="34"/>
    </location>
</feature>
<dbReference type="NCBIfam" id="TIGR00180">
    <property type="entry name" value="parB_part"/>
    <property type="match status" value="1"/>
</dbReference>
<keyword evidence="2" id="KW-0159">Chromosome partition</keyword>
<evidence type="ECO:0000313" key="7">
    <source>
        <dbReference type="Proteomes" id="UP000234752"/>
    </source>
</evidence>
<proteinExistence type="inferred from homology"/>
<feature type="compositionally biased region" description="Pro residues" evidence="4">
    <location>
        <begin position="1"/>
        <end position="10"/>
    </location>
</feature>
<organism evidence="6 7">
    <name type="scientific">Niveispirillum cyanobacteriorum</name>
    <dbReference type="NCBI Taxonomy" id="1612173"/>
    <lineage>
        <taxon>Bacteria</taxon>
        <taxon>Pseudomonadati</taxon>
        <taxon>Pseudomonadota</taxon>
        <taxon>Alphaproteobacteria</taxon>
        <taxon>Rhodospirillales</taxon>
        <taxon>Azospirillaceae</taxon>
        <taxon>Niveispirillum</taxon>
    </lineage>
</organism>
<evidence type="ECO:0000256" key="2">
    <source>
        <dbReference type="ARBA" id="ARBA00022829"/>
    </source>
</evidence>
<keyword evidence="3" id="KW-0238">DNA-binding</keyword>
<feature type="domain" description="ParB-like N-terminal" evidence="5">
    <location>
        <begin position="67"/>
        <end position="154"/>
    </location>
</feature>
<dbReference type="InterPro" id="IPR004437">
    <property type="entry name" value="ParB/RepB/Spo0J"/>
</dbReference>
<dbReference type="GO" id="GO:0003677">
    <property type="term" value="F:DNA binding"/>
    <property type="evidence" value="ECO:0007669"/>
    <property type="project" value="UniProtKB-KW"/>
</dbReference>
<accession>A0A2K9NHH4</accession>
<dbReference type="PANTHER" id="PTHR33375">
    <property type="entry name" value="CHROMOSOME-PARTITIONING PROTEIN PARB-RELATED"/>
    <property type="match status" value="1"/>
</dbReference>
<feature type="region of interest" description="Disordered" evidence="4">
    <location>
        <begin position="1"/>
        <end position="47"/>
    </location>
</feature>
<name>A0A2K9NHH4_9PROT</name>
<evidence type="ECO:0000259" key="5">
    <source>
        <dbReference type="SMART" id="SM00470"/>
    </source>
</evidence>
<evidence type="ECO:0000256" key="4">
    <source>
        <dbReference type="SAM" id="MobiDB-lite"/>
    </source>
</evidence>
<dbReference type="InterPro" id="IPR041468">
    <property type="entry name" value="HTH_ParB/Spo0J"/>
</dbReference>
<evidence type="ECO:0000313" key="6">
    <source>
        <dbReference type="EMBL" id="AUN32016.1"/>
    </source>
</evidence>
<gene>
    <name evidence="6" type="ORF">C0V82_16450</name>
</gene>
<dbReference type="Gene3D" id="3.90.1530.30">
    <property type="match status" value="1"/>
</dbReference>
<dbReference type="GO" id="GO:0005694">
    <property type="term" value="C:chromosome"/>
    <property type="evidence" value="ECO:0007669"/>
    <property type="project" value="TreeGrafter"/>
</dbReference>
<dbReference type="Pfam" id="PF02195">
    <property type="entry name" value="ParB_N"/>
    <property type="match status" value="1"/>
</dbReference>
<protein>
    <submittedName>
        <fullName evidence="6">Chromosome partitioning protein</fullName>
    </submittedName>
</protein>